<reference evidence="2 3" key="1">
    <citation type="submission" date="2022-12" db="EMBL/GenBank/DDBJ databases">
        <authorList>
            <person name="Ruckert C."/>
            <person name="Busche T."/>
            <person name="Kalinowski J."/>
            <person name="Wittmann C."/>
        </authorList>
    </citation>
    <scope>NUCLEOTIDE SEQUENCE [LARGE SCALE GENOMIC DNA]</scope>
    <source>
        <strain evidence="2 3">DSM 40555</strain>
    </source>
</reference>
<feature type="signal peptide" evidence="1">
    <location>
        <begin position="1"/>
        <end position="37"/>
    </location>
</feature>
<dbReference type="Proteomes" id="UP001210609">
    <property type="component" value="Chromosome"/>
</dbReference>
<sequence length="130" mass="13895">MSSTEGLKMRIIPKRRAAGVGAAAVALLVACGGAATATPLSAQSTAAPVAARYKTMVVASVHGAPIYAKPSSDAHRFRTYRQGTPVRIQCQTTKTPSGRLWYRLYNSMPTSWVHSGHFASPVHPPKECYP</sequence>
<proteinExistence type="predicted"/>
<gene>
    <name evidence="2" type="ORF">STRLI_003134</name>
</gene>
<feature type="chain" id="PRO_5046015588" description="SH3 domain-containing protein" evidence="1">
    <location>
        <begin position="38"/>
        <end position="130"/>
    </location>
</feature>
<evidence type="ECO:0000313" key="2">
    <source>
        <dbReference type="EMBL" id="WAT97224.1"/>
    </source>
</evidence>
<keyword evidence="3" id="KW-1185">Reference proteome</keyword>
<accession>A0ABY7IER1</accession>
<evidence type="ECO:0000256" key="1">
    <source>
        <dbReference type="SAM" id="SignalP"/>
    </source>
</evidence>
<dbReference type="EMBL" id="CP114202">
    <property type="protein sequence ID" value="WAT97224.1"/>
    <property type="molecule type" value="Genomic_DNA"/>
</dbReference>
<name>A0ABY7IER1_STRNI</name>
<keyword evidence="1" id="KW-0732">Signal</keyword>
<protein>
    <recommendedName>
        <fullName evidence="4">SH3 domain-containing protein</fullName>
    </recommendedName>
</protein>
<dbReference type="RefSeq" id="WP_159486717.1">
    <property type="nucleotide sequence ID" value="NZ_BLIP01000001.1"/>
</dbReference>
<organism evidence="2 3">
    <name type="scientific">Streptomyces nigrescens</name>
    <dbReference type="NCBI Taxonomy" id="1920"/>
    <lineage>
        <taxon>Bacteria</taxon>
        <taxon>Bacillati</taxon>
        <taxon>Actinomycetota</taxon>
        <taxon>Actinomycetes</taxon>
        <taxon>Kitasatosporales</taxon>
        <taxon>Streptomycetaceae</taxon>
        <taxon>Streptomyces</taxon>
    </lineage>
</organism>
<evidence type="ECO:0000313" key="3">
    <source>
        <dbReference type="Proteomes" id="UP001210609"/>
    </source>
</evidence>
<evidence type="ECO:0008006" key="4">
    <source>
        <dbReference type="Google" id="ProtNLM"/>
    </source>
</evidence>